<protein>
    <submittedName>
        <fullName evidence="2">Uncharacterized protein</fullName>
    </submittedName>
</protein>
<feature type="transmembrane region" description="Helical" evidence="1">
    <location>
        <begin position="106"/>
        <end position="128"/>
    </location>
</feature>
<keyword evidence="1" id="KW-0812">Transmembrane</keyword>
<accession>A0AAW0PRI7</accession>
<comment type="caution">
    <text evidence="2">The sequence shown here is derived from an EMBL/GenBank/DDBJ whole genome shotgun (WGS) entry which is preliminary data.</text>
</comment>
<keyword evidence="1" id="KW-0472">Membrane</keyword>
<gene>
    <name evidence="2" type="ORF">WMY93_005093</name>
</gene>
<sequence length="162" mass="18115">MCAGLCDTLWIDWVPSAKQYQHSSVPPREGWWHAAHSKEPALSHTVQQPCTGTGAWQRQLQDSDGPDRPSALSRENRQKICVVMKLLLMRFVVDTETARPNKPLEYLMSTLIVPSLPITHVVGLVLLLQRKQLSDMSYTPPATARTSLELYSANEPGNLCHA</sequence>
<evidence type="ECO:0000313" key="3">
    <source>
        <dbReference type="Proteomes" id="UP001460270"/>
    </source>
</evidence>
<evidence type="ECO:0000313" key="2">
    <source>
        <dbReference type="EMBL" id="KAK7934197.1"/>
    </source>
</evidence>
<dbReference type="EMBL" id="JBBPFD010000003">
    <property type="protein sequence ID" value="KAK7934197.1"/>
    <property type="molecule type" value="Genomic_DNA"/>
</dbReference>
<evidence type="ECO:0000256" key="1">
    <source>
        <dbReference type="SAM" id="Phobius"/>
    </source>
</evidence>
<reference evidence="3" key="1">
    <citation type="submission" date="2024-04" db="EMBL/GenBank/DDBJ databases">
        <title>Salinicola lusitanus LLJ914,a marine bacterium isolated from the Okinawa Trough.</title>
        <authorList>
            <person name="Li J."/>
        </authorList>
    </citation>
    <scope>NUCLEOTIDE SEQUENCE [LARGE SCALE GENOMIC DNA]</scope>
</reference>
<organism evidence="2 3">
    <name type="scientific">Mugilogobius chulae</name>
    <name type="common">yellowstripe goby</name>
    <dbReference type="NCBI Taxonomy" id="88201"/>
    <lineage>
        <taxon>Eukaryota</taxon>
        <taxon>Metazoa</taxon>
        <taxon>Chordata</taxon>
        <taxon>Craniata</taxon>
        <taxon>Vertebrata</taxon>
        <taxon>Euteleostomi</taxon>
        <taxon>Actinopterygii</taxon>
        <taxon>Neopterygii</taxon>
        <taxon>Teleostei</taxon>
        <taxon>Neoteleostei</taxon>
        <taxon>Acanthomorphata</taxon>
        <taxon>Gobiaria</taxon>
        <taxon>Gobiiformes</taxon>
        <taxon>Gobioidei</taxon>
        <taxon>Gobiidae</taxon>
        <taxon>Gobionellinae</taxon>
        <taxon>Mugilogobius</taxon>
    </lineage>
</organism>
<dbReference type="Proteomes" id="UP001460270">
    <property type="component" value="Unassembled WGS sequence"/>
</dbReference>
<dbReference type="AlphaFoldDB" id="A0AAW0PRI7"/>
<keyword evidence="3" id="KW-1185">Reference proteome</keyword>
<name>A0AAW0PRI7_9GOBI</name>
<proteinExistence type="predicted"/>
<keyword evidence="1" id="KW-1133">Transmembrane helix</keyword>